<name>A0ABT2FBI6_9NEIS</name>
<dbReference type="EMBL" id="JANUXW010000003">
    <property type="protein sequence ID" value="MCS4533578.1"/>
    <property type="molecule type" value="Genomic_DNA"/>
</dbReference>
<dbReference type="Proteomes" id="UP001166947">
    <property type="component" value="Unassembled WGS sequence"/>
</dbReference>
<evidence type="ECO:0000313" key="2">
    <source>
        <dbReference type="Proteomes" id="UP001166947"/>
    </source>
</evidence>
<keyword evidence="2" id="KW-1185">Reference proteome</keyword>
<reference evidence="1" key="1">
    <citation type="submission" date="2022-08" db="EMBL/GenBank/DDBJ databases">
        <authorList>
            <person name="Volokhov D.V."/>
            <person name="Furtak V.A."/>
            <person name="Zagorodnyaya T.A."/>
        </authorList>
    </citation>
    <scope>NUCLEOTIDE SEQUENCE</scope>
    <source>
        <strain evidence="1">CSL10203-ORH2</strain>
    </source>
</reference>
<protein>
    <submittedName>
        <fullName evidence="1">Uncharacterized protein</fullName>
    </submittedName>
</protein>
<sequence length="58" mass="7038">MEMKAAWVGFSIENRETRLLYVYQNFQLFDFTIFSMYCVKHGLIVLEGMVWRMFFQTA</sequence>
<comment type="caution">
    <text evidence="1">The sequence shown here is derived from an EMBL/GenBank/DDBJ whole genome shotgun (WGS) entry which is preliminary data.</text>
</comment>
<proteinExistence type="predicted"/>
<gene>
    <name evidence="1" type="ORF">NXS09_04600</name>
</gene>
<dbReference type="RefSeq" id="WP_259291391.1">
    <property type="nucleotide sequence ID" value="NZ_JANUXW010000003.1"/>
</dbReference>
<accession>A0ABT2FBI6</accession>
<organism evidence="1 2">
    <name type="scientific">Neisseria montereyensis</name>
    <dbReference type="NCBI Taxonomy" id="2973938"/>
    <lineage>
        <taxon>Bacteria</taxon>
        <taxon>Pseudomonadati</taxon>
        <taxon>Pseudomonadota</taxon>
        <taxon>Betaproteobacteria</taxon>
        <taxon>Neisseriales</taxon>
        <taxon>Neisseriaceae</taxon>
        <taxon>Neisseria</taxon>
    </lineage>
</organism>
<reference evidence="1" key="2">
    <citation type="journal article" date="2023" name="Curr. Microbiol.">
        <title>Neisseria montereyensis sp. nov., Isolated from Oropharynx of California Sea Lion (Zalophus californianus): Genomic, Phylogenetic, and Phenotypic Study.</title>
        <authorList>
            <person name="Volokhov D.V."/>
            <person name="Zagorodnyaya T.A."/>
            <person name="Furtak V.A."/>
            <person name="Nattanmai G."/>
            <person name="Randall L."/>
            <person name="Jose S."/>
            <person name="Gao Y."/>
            <person name="Gulland F.M."/>
            <person name="Eisenberg T."/>
            <person name="Delmonte P."/>
            <person name="Blom J."/>
            <person name="Mitchell K.K."/>
        </authorList>
    </citation>
    <scope>NUCLEOTIDE SEQUENCE</scope>
    <source>
        <strain evidence="1">CSL10203-ORH2</strain>
    </source>
</reference>
<evidence type="ECO:0000313" key="1">
    <source>
        <dbReference type="EMBL" id="MCS4533578.1"/>
    </source>
</evidence>